<gene>
    <name evidence="1" type="ORF">NATE_136</name>
</gene>
<proteinExistence type="predicted"/>
<keyword evidence="2" id="KW-1185">Reference proteome</keyword>
<evidence type="ECO:0000313" key="2">
    <source>
        <dbReference type="Proteomes" id="UP000827544"/>
    </source>
</evidence>
<dbReference type="Proteomes" id="UP000827544">
    <property type="component" value="Segment"/>
</dbReference>
<reference evidence="1" key="1">
    <citation type="submission" date="2021-10" db="EMBL/GenBank/DDBJ databases">
        <authorList>
            <person name="Lavering E.D."/>
            <person name="James R."/>
            <person name="Fairholm J.D."/>
            <person name="Ogilvie B.H."/>
            <person name="Thurgood T.L."/>
            <person name="Robison R.A."/>
            <person name="Grose J.H."/>
        </authorList>
    </citation>
    <scope>NUCLEOTIDE SEQUENCE</scope>
</reference>
<sequence length="169" mass="20371">MKKVFHGKRTMKTYYFEHWDFNYTLKSFTPSFYKSSESFEKLVEMLERMINEENFVYEDKHIYIRYDLTRHNEVLDVPETSYTPNIGETITVAGRDASVLDKKYDADTDTMHIYTDIVLATDTSRYESTKEECARQMISMINKYLPQIKEYERFTQLKIEAKKEEEKHF</sequence>
<protein>
    <submittedName>
        <fullName evidence="1">Uncharacterized protein</fullName>
    </submittedName>
</protein>
<accession>A0AAE8YXZ4</accession>
<dbReference type="EMBL" id="OK499992">
    <property type="protein sequence ID" value="UGO50989.1"/>
    <property type="molecule type" value="Genomic_DNA"/>
</dbReference>
<organism evidence="1 2">
    <name type="scientific">Bacillus phage vB_BanS_Nate</name>
    <dbReference type="NCBI Taxonomy" id="2894788"/>
    <lineage>
        <taxon>Viruses</taxon>
        <taxon>Duplodnaviria</taxon>
        <taxon>Heunggongvirae</taxon>
        <taxon>Uroviricota</taxon>
        <taxon>Caudoviricetes</taxon>
        <taxon>Joanripponvirinae</taxon>
        <taxon>Natevirus</taxon>
        <taxon>Natevirus nate</taxon>
    </lineage>
</organism>
<name>A0AAE8YXZ4_9CAUD</name>
<evidence type="ECO:0000313" key="1">
    <source>
        <dbReference type="EMBL" id="UGO50989.1"/>
    </source>
</evidence>